<organism evidence="2 3">
    <name type="scientific">Pseudovirgaria hyperparasitica</name>
    <dbReference type="NCBI Taxonomy" id="470096"/>
    <lineage>
        <taxon>Eukaryota</taxon>
        <taxon>Fungi</taxon>
        <taxon>Dikarya</taxon>
        <taxon>Ascomycota</taxon>
        <taxon>Pezizomycotina</taxon>
        <taxon>Dothideomycetes</taxon>
        <taxon>Dothideomycetes incertae sedis</taxon>
        <taxon>Acrospermales</taxon>
        <taxon>Acrospermaceae</taxon>
        <taxon>Pseudovirgaria</taxon>
    </lineage>
</organism>
<accession>A0A6A6VX31</accession>
<reference evidence="2" key="1">
    <citation type="journal article" date="2020" name="Stud. Mycol.">
        <title>101 Dothideomycetes genomes: a test case for predicting lifestyles and emergence of pathogens.</title>
        <authorList>
            <person name="Haridas S."/>
            <person name="Albert R."/>
            <person name="Binder M."/>
            <person name="Bloem J."/>
            <person name="Labutti K."/>
            <person name="Salamov A."/>
            <person name="Andreopoulos B."/>
            <person name="Baker S."/>
            <person name="Barry K."/>
            <person name="Bills G."/>
            <person name="Bluhm B."/>
            <person name="Cannon C."/>
            <person name="Castanera R."/>
            <person name="Culley D."/>
            <person name="Daum C."/>
            <person name="Ezra D."/>
            <person name="Gonzalez J."/>
            <person name="Henrissat B."/>
            <person name="Kuo A."/>
            <person name="Liang C."/>
            <person name="Lipzen A."/>
            <person name="Lutzoni F."/>
            <person name="Magnuson J."/>
            <person name="Mondo S."/>
            <person name="Nolan M."/>
            <person name="Ohm R."/>
            <person name="Pangilinan J."/>
            <person name="Park H.-J."/>
            <person name="Ramirez L."/>
            <person name="Alfaro M."/>
            <person name="Sun H."/>
            <person name="Tritt A."/>
            <person name="Yoshinaga Y."/>
            <person name="Zwiers L.-H."/>
            <person name="Turgeon B."/>
            <person name="Goodwin S."/>
            <person name="Spatafora J."/>
            <person name="Crous P."/>
            <person name="Grigoriev I."/>
        </authorList>
    </citation>
    <scope>NUCLEOTIDE SEQUENCE</scope>
    <source>
        <strain evidence="2">CBS 121739</strain>
    </source>
</reference>
<protein>
    <submittedName>
        <fullName evidence="2">Uncharacterized protein</fullName>
    </submittedName>
</protein>
<feature type="transmembrane region" description="Helical" evidence="1">
    <location>
        <begin position="45"/>
        <end position="67"/>
    </location>
</feature>
<evidence type="ECO:0000256" key="1">
    <source>
        <dbReference type="SAM" id="Phobius"/>
    </source>
</evidence>
<dbReference type="EMBL" id="ML996578">
    <property type="protein sequence ID" value="KAF2755152.1"/>
    <property type="molecule type" value="Genomic_DNA"/>
</dbReference>
<gene>
    <name evidence="2" type="ORF">EJ05DRAFT_478959</name>
</gene>
<keyword evidence="1" id="KW-1133">Transmembrane helix</keyword>
<name>A0A6A6VX31_9PEZI</name>
<dbReference type="RefSeq" id="XP_033597603.1">
    <property type="nucleotide sequence ID" value="XM_033744569.1"/>
</dbReference>
<proteinExistence type="predicted"/>
<dbReference type="GeneID" id="54485623"/>
<keyword evidence="3" id="KW-1185">Reference proteome</keyword>
<feature type="transmembrane region" description="Helical" evidence="1">
    <location>
        <begin position="99"/>
        <end position="118"/>
    </location>
</feature>
<dbReference type="Proteomes" id="UP000799437">
    <property type="component" value="Unassembled WGS sequence"/>
</dbReference>
<dbReference type="AlphaFoldDB" id="A0A6A6VX31"/>
<evidence type="ECO:0000313" key="3">
    <source>
        <dbReference type="Proteomes" id="UP000799437"/>
    </source>
</evidence>
<evidence type="ECO:0000313" key="2">
    <source>
        <dbReference type="EMBL" id="KAF2755152.1"/>
    </source>
</evidence>
<sequence length="194" mass="23583">MSKQMQRARFIRRRHQQILEDVEKLKYEATAHQDSKTHRSFPKWFCLYGIYMSCAFLFRILVLFVLVRSYHYMYNHYMIHHIHQMRFTVPHMEVLLFEYLVFPSFVVGVIMHSIGSIFDSWTYAKLLDDEPKTVHAMTEQMKRRFEAHMFRLNGLTEEFEYNVMASAKMIRKTKEDNIRIRKGFVKKVWISKKV</sequence>
<keyword evidence="1" id="KW-0812">Transmembrane</keyword>
<keyword evidence="1" id="KW-0472">Membrane</keyword>